<dbReference type="RefSeq" id="WP_002014298.1">
    <property type="nucleotide sequence ID" value="NZ_CAKJWQ010000012.1"/>
</dbReference>
<reference evidence="9 17" key="8">
    <citation type="journal article" date="2019" name="Environ. Microbiol.">
        <title>An active ?-lactamase is a part of an orchestrated cell wall stress resistance network of Bacillus subtilis and related rhizosphere species.</title>
        <authorList>
            <person name="Bucher T."/>
            <person name="Keren-Paz A."/>
            <person name="Hausser J."/>
            <person name="Olender T."/>
            <person name="Cytryn E."/>
            <person name="Kolodkin-Gal I."/>
        </authorList>
    </citation>
    <scope>NUCLEOTIDE SEQUENCE [LARGE SCALE GENOMIC DNA]</scope>
    <source>
        <strain evidence="9 17">I186</strain>
    </source>
</reference>
<dbReference type="Proteomes" id="UP000437562">
    <property type="component" value="Unassembled WGS sequence"/>
</dbReference>
<dbReference type="EMBL" id="SZOD01000068">
    <property type="protein sequence ID" value="TKI87098.1"/>
    <property type="molecule type" value="Genomic_DNA"/>
</dbReference>
<name>A0A0A0WIG2_BACMY</name>
<evidence type="ECO:0000313" key="16">
    <source>
        <dbReference type="Proteomes" id="UP000256530"/>
    </source>
</evidence>
<proteinExistence type="predicted"/>
<evidence type="ECO:0000313" key="12">
    <source>
        <dbReference type="Proteomes" id="UP000190696"/>
    </source>
</evidence>
<evidence type="ECO:0000313" key="7">
    <source>
        <dbReference type="EMBL" id="QQA14295.1"/>
    </source>
</evidence>
<evidence type="ECO:0000313" key="17">
    <source>
        <dbReference type="Proteomes" id="UP000305524"/>
    </source>
</evidence>
<evidence type="ECO:0000313" key="15">
    <source>
        <dbReference type="Proteomes" id="UP000236165"/>
    </source>
</evidence>
<accession>C2XX35</accession>
<evidence type="ECO:0000313" key="9">
    <source>
        <dbReference type="EMBL" id="TKI87098.1"/>
    </source>
</evidence>
<dbReference type="Proteomes" id="UP000236165">
    <property type="component" value="Unassembled WGS sequence"/>
</dbReference>
<reference evidence="7 19" key="10">
    <citation type="submission" date="2020-12" db="EMBL/GenBank/DDBJ databases">
        <title>FDA dAtabase for Regulatory Grade micrObial Sequences (FDA-ARGOS): Supporting development and validation of Infectious Disease Dx tests.</title>
        <authorList>
            <person name="Nelson B."/>
            <person name="Plummer A."/>
            <person name="Tallon L."/>
            <person name="Sadzewicz L."/>
            <person name="Zhao X."/>
            <person name="Boylan J."/>
            <person name="Ott S."/>
            <person name="Bowen H."/>
            <person name="Vavikolanu K."/>
            <person name="Mehta A."/>
            <person name="Aluvathingal J."/>
            <person name="Nadendla S."/>
            <person name="Myers T."/>
            <person name="Yan Y."/>
            <person name="Sichtig H."/>
        </authorList>
    </citation>
    <scope>NUCLEOTIDE SEQUENCE [LARGE SCALE GENOMIC DNA]</scope>
    <source>
        <strain evidence="7 19">FDAARGOS_924</strain>
    </source>
</reference>
<reference evidence="3 11" key="2">
    <citation type="submission" date="2012-04" db="EMBL/GenBank/DDBJ databases">
        <title>The Genome Sequence of Bacillus cereus VD078.</title>
        <authorList>
            <consortium name="The Broad Institute Genome Sequencing Platform"/>
            <consortium name="The Broad Institute Genome Sequencing Center for Infectious Disease"/>
            <person name="Feldgarden M."/>
            <person name="Van der Auwera G.A."/>
            <person name="Mahillon J."/>
            <person name="Duprez V."/>
            <person name="Timmery S."/>
            <person name="Mattelet C."/>
            <person name="Dierick K."/>
            <person name="Sun M."/>
            <person name="Yu Z."/>
            <person name="Zhu L."/>
            <person name="Hu X."/>
            <person name="Shank E.B."/>
            <person name="Swiecicka I."/>
            <person name="Hansen B.M."/>
            <person name="Andrup L."/>
            <person name="Young S.K."/>
            <person name="Zeng Q."/>
            <person name="Gargeya S."/>
            <person name="Fitzgerald M."/>
            <person name="Haas B."/>
            <person name="Abouelleil A."/>
            <person name="Alvarado L."/>
            <person name="Arachchi H.M."/>
            <person name="Berlin A."/>
            <person name="Chapman S.B."/>
            <person name="Goldberg J."/>
            <person name="Griggs A."/>
            <person name="Gujja S."/>
            <person name="Hansen M."/>
            <person name="Howarth C."/>
            <person name="Imamovic A."/>
            <person name="Larimer J."/>
            <person name="McCowen C."/>
            <person name="Montmayeur A."/>
            <person name="Murphy C."/>
            <person name="Neiman D."/>
            <person name="Pearson M."/>
            <person name="Priest M."/>
            <person name="Roberts A."/>
            <person name="Saif S."/>
            <person name="Shea T."/>
            <person name="Sisk P."/>
            <person name="Sykes S."/>
            <person name="Wortman J."/>
            <person name="Nusbaum C."/>
            <person name="Birren B."/>
        </authorList>
    </citation>
    <scope>NUCLEOTIDE SEQUENCE [LARGE SCALE GENOMIC DNA]</scope>
    <source>
        <strain evidence="3 11">VD078</strain>
    </source>
</reference>
<dbReference type="EMBL" id="ACMP01000088">
    <property type="protein sequence ID" value="EEL69683.1"/>
    <property type="molecule type" value="Genomic_DNA"/>
</dbReference>
<evidence type="ECO:0000313" key="8">
    <source>
        <dbReference type="EMBL" id="REF38932.1"/>
    </source>
</evidence>
<dbReference type="Pfam" id="PF13040">
    <property type="entry name" value="Fur_reg_FbpB"/>
    <property type="match status" value="1"/>
</dbReference>
<accession>A0A0A0WIG2</accession>
<accession>J8IS88</accession>
<dbReference type="EMBL" id="QTTY01000007">
    <property type="protein sequence ID" value="REF38932.1"/>
    <property type="molecule type" value="Genomic_DNA"/>
</dbReference>
<reference evidence="4 12" key="5">
    <citation type="submission" date="2017-01" db="EMBL/GenBank/DDBJ databases">
        <title>Bacillus cereus isolates.</title>
        <authorList>
            <person name="Beno S.M."/>
        </authorList>
    </citation>
    <scope>NUCLEOTIDE SEQUENCE [LARGE SCALE GENOMIC DNA]</scope>
    <source>
        <strain evidence="4 12">FSL W7-1108</strain>
    </source>
</reference>
<dbReference type="AlphaFoldDB" id="A0A0A0WIG2"/>
<evidence type="ECO:0000313" key="4">
    <source>
        <dbReference type="EMBL" id="OOR06581.1"/>
    </source>
</evidence>
<dbReference type="Proteomes" id="UP000596196">
    <property type="component" value="Chromosome"/>
</dbReference>
<accession>A0A653MQZ9</accession>
<dbReference type="Proteomes" id="UP000194131">
    <property type="component" value="Unassembled WGS sequence"/>
</dbReference>
<reference evidence="10 18" key="9">
    <citation type="submission" date="2019-10" db="EMBL/GenBank/DDBJ databases">
        <authorList>
            <person name="Karimi E."/>
        </authorList>
    </citation>
    <scope>NUCLEOTIDE SEQUENCE [LARGE SCALE GENOMIC DNA]</scope>
    <source>
        <strain evidence="10">Bacillus sp. 71</strain>
    </source>
</reference>
<protein>
    <submittedName>
        <fullName evidence="1">FbpB family small basic protein</fullName>
    </submittedName>
    <submittedName>
        <fullName evidence="4">Fur-regulated basic protein B</fullName>
    </submittedName>
</protein>
<evidence type="ECO:0000313" key="1">
    <source>
        <dbReference type="EMBL" id="ARJ23162.1"/>
    </source>
</evidence>
<reference evidence="8 16" key="7">
    <citation type="submission" date="2018-08" db="EMBL/GenBank/DDBJ databases">
        <title>Freshwater and sediment microbial communities from various areas in North America, analyzing microbe dynamics in response to fracking.</title>
        <authorList>
            <person name="Lamendella R."/>
        </authorList>
    </citation>
    <scope>NUCLEOTIDE SEQUENCE [LARGE SCALE GENOMIC DNA]</scope>
    <source>
        <strain evidence="8 16">DB-1</strain>
    </source>
</reference>
<evidence type="ECO:0000313" key="10">
    <source>
        <dbReference type="EMBL" id="VXB07461.1"/>
    </source>
</evidence>
<evidence type="ECO:0000313" key="14">
    <source>
        <dbReference type="Proteomes" id="UP000194131"/>
    </source>
</evidence>
<dbReference type="HOGENOM" id="CLU_211931_0_0_9"/>
<reference evidence="1 13" key="6">
    <citation type="submission" date="2017-04" db="EMBL/GenBank/DDBJ databases">
        <title>The Characteristic of a Fine Plant Growth-Promoting Rhizobacteria Bacillus mycoides Gnyt1 and its Whole Genome Sequencing Analysis.</title>
        <authorList>
            <person name="Li J.H."/>
            <person name="Yao T."/>
        </authorList>
    </citation>
    <scope>NUCLEOTIDE SEQUENCE [LARGE SCALE GENOMIC DNA]</scope>
    <source>
        <strain evidence="1 13">Gnyt1</strain>
    </source>
</reference>
<evidence type="ECO:0000313" key="11">
    <source>
        <dbReference type="Proteomes" id="UP000006976"/>
    </source>
</evidence>
<evidence type="ECO:0000313" key="6">
    <source>
        <dbReference type="EMBL" id="PJN65127.1"/>
    </source>
</evidence>
<evidence type="ECO:0000313" key="13">
    <source>
        <dbReference type="Proteomes" id="UP000192932"/>
    </source>
</evidence>
<dbReference type="KEGG" id="bmyo:BG05_2421"/>
<dbReference type="EMBL" id="MUAI01000007">
    <property type="protein sequence ID" value="OOR06581.1"/>
    <property type="molecule type" value="Genomic_DNA"/>
</dbReference>
<evidence type="ECO:0000313" key="5">
    <source>
        <dbReference type="EMBL" id="OSX93664.1"/>
    </source>
</evidence>
<dbReference type="EMBL" id="CP065877">
    <property type="protein sequence ID" value="QQA14295.1"/>
    <property type="molecule type" value="Genomic_DNA"/>
</dbReference>
<dbReference type="EMBL" id="CABWMC010000002">
    <property type="protein sequence ID" value="VXB07461.1"/>
    <property type="molecule type" value="Genomic_DNA"/>
</dbReference>
<dbReference type="KEGG" id="bww:bwei_1347"/>
<dbReference type="EMBL" id="AHEV01000011">
    <property type="protein sequence ID" value="EJR42558.1"/>
    <property type="molecule type" value="Genomic_DNA"/>
</dbReference>
<dbReference type="GeneID" id="66266870"/>
<evidence type="ECO:0000313" key="2">
    <source>
        <dbReference type="EMBL" id="EEL69683.1"/>
    </source>
</evidence>
<dbReference type="Proteomes" id="UP000001753">
    <property type="component" value="Chromosome"/>
</dbReference>
<evidence type="ECO:0000313" key="19">
    <source>
        <dbReference type="Proteomes" id="UP000596196"/>
    </source>
</evidence>
<dbReference type="Proteomes" id="UP000256530">
    <property type="component" value="Unassembled WGS sequence"/>
</dbReference>
<sequence length="47" mass="5959">MRRSRRRSFEELVNENKQQLLSDRDAMDRIEKRIEKRYEMKLFKQAE</sequence>
<reference evidence="6 15" key="3">
    <citation type="submission" date="2016-10" db="EMBL/GenBank/DDBJ databases">
        <title>Genome Sequence of Bacillus weihenstephanensis GM6LP.</title>
        <authorList>
            <person name="Poehlein A."/>
            <person name="Wemheuer F."/>
            <person name="Hollensteiner J."/>
            <person name="Wemheuer B."/>
        </authorList>
    </citation>
    <scope>NUCLEOTIDE SEQUENCE [LARGE SCALE GENOMIC DNA]</scope>
    <source>
        <strain evidence="6 15">GM6LP</strain>
    </source>
</reference>
<dbReference type="Proteomes" id="UP000192932">
    <property type="component" value="Chromosome"/>
</dbReference>
<dbReference type="EMBL" id="MKZQ01000069">
    <property type="protein sequence ID" value="PJN65127.1"/>
    <property type="molecule type" value="Genomic_DNA"/>
</dbReference>
<reference evidence="5 14" key="4">
    <citation type="submission" date="2016-12" db="EMBL/GenBank/DDBJ databases">
        <title>Genome Sequences of Twelve Sporeforming Bacillus Species Isolated from Foods.</title>
        <authorList>
            <person name="De Jong A."/>
            <person name="Holsappel S."/>
            <person name="Kuipers O.P."/>
        </authorList>
    </citation>
    <scope>NUCLEOTIDE SEQUENCE [LARGE SCALE GENOMIC DNA]</scope>
    <source>
        <strain evidence="5 14">S3E15</strain>
    </source>
</reference>
<evidence type="ECO:0000313" key="18">
    <source>
        <dbReference type="Proteomes" id="UP000437562"/>
    </source>
</evidence>
<evidence type="ECO:0000313" key="3">
    <source>
        <dbReference type="EMBL" id="EJR42558.1"/>
    </source>
</evidence>
<keyword evidence="19" id="KW-1185">Reference proteome</keyword>
<dbReference type="EMBL" id="CP020743">
    <property type="protein sequence ID" value="ARJ23162.1"/>
    <property type="molecule type" value="Genomic_DNA"/>
</dbReference>
<accession>A0A0B5S7U8</accession>
<dbReference type="Proteomes" id="UP000305524">
    <property type="component" value="Unassembled WGS sequence"/>
</dbReference>
<accession>C2PYY7</accession>
<dbReference type="InterPro" id="IPR025004">
    <property type="entry name" value="SenN/SenS"/>
</dbReference>
<dbReference type="Proteomes" id="UP000006976">
    <property type="component" value="Unassembled WGS sequence"/>
</dbReference>
<gene>
    <name evidence="1" type="ORF">B7492_19125</name>
    <name evidence="10" type="ORF">BACI71_100068</name>
    <name evidence="6" type="ORF">BACWE_48230</name>
    <name evidence="2" type="ORF">bcere0026_32630</name>
    <name evidence="4" type="ORF">BW900_12275</name>
    <name evidence="8" type="ORF">DET55_107172</name>
    <name evidence="9" type="ORF">FC701_03160</name>
    <name evidence="7" type="ORF">I6G81_18020</name>
    <name evidence="3" type="ORF">III_01910</name>
    <name evidence="5" type="ORF">S3E15_04823</name>
</gene>
<dbReference type="EMBL" id="MRWU01000005">
    <property type="protein sequence ID" value="OSX93664.1"/>
    <property type="molecule type" value="Genomic_DNA"/>
</dbReference>
<organism evidence="2">
    <name type="scientific">Bacillus mycoides</name>
    <dbReference type="NCBI Taxonomy" id="1405"/>
    <lineage>
        <taxon>Bacteria</taxon>
        <taxon>Bacillati</taxon>
        <taxon>Bacillota</taxon>
        <taxon>Bacilli</taxon>
        <taxon>Bacillales</taxon>
        <taxon>Bacillaceae</taxon>
        <taxon>Bacillus</taxon>
        <taxon>Bacillus cereus group</taxon>
    </lineage>
</organism>
<dbReference type="Proteomes" id="UP000190696">
    <property type="component" value="Unassembled WGS sequence"/>
</dbReference>
<reference evidence="2" key="1">
    <citation type="journal article" date="2012" name="Genome Res.">
        <title>Genomic characterization of the Bacillus cereus sensu lato species: Backdrop to the evolution of Bacillus anthracis.</title>
        <authorList>
            <person name="Zwick M.E."/>
            <person name="Joseph S.J."/>
            <person name="Didelot X."/>
            <person name="Chen P.E."/>
            <person name="Bishop-Lilly K.A."/>
            <person name="Stewart A.C."/>
            <person name="Willner K."/>
            <person name="Nolan N."/>
            <person name="Lentz S."/>
            <person name="Thomason M.K."/>
            <person name="Sozhamannan S."/>
            <person name="Mateczun A.J."/>
            <person name="Du L."/>
            <person name="Read T.D."/>
        </authorList>
    </citation>
    <scope>NUCLEOTIDE SEQUENCE [LARGE SCALE GENOMIC DNA]</scope>
    <source>
        <strain evidence="2">AH603</strain>
    </source>
</reference>